<evidence type="ECO:0000313" key="13">
    <source>
        <dbReference type="Proteomes" id="UP000277671"/>
    </source>
</evidence>
<evidence type="ECO:0000313" key="12">
    <source>
        <dbReference type="EMBL" id="RKR92467.1"/>
    </source>
</evidence>
<name>A0A495JTY5_9ACTN</name>
<comment type="pathway">
    <text evidence="9">Antibiotic biosynthesis; mycinamicin biosynthesis.</text>
</comment>
<dbReference type="PANTHER" id="PTHR46696:SF1">
    <property type="entry name" value="CYTOCHROME P450 YJIB-RELATED"/>
    <property type="match status" value="1"/>
</dbReference>
<dbReference type="PANTHER" id="PTHR46696">
    <property type="entry name" value="P450, PUTATIVE (EUROFUNG)-RELATED"/>
    <property type="match status" value="1"/>
</dbReference>
<dbReference type="PRINTS" id="PR00359">
    <property type="entry name" value="BP450"/>
</dbReference>
<keyword evidence="6 10" id="KW-0408">Iron</keyword>
<keyword evidence="7 10" id="KW-0503">Monooxygenase</keyword>
<dbReference type="SUPFAM" id="SSF48264">
    <property type="entry name" value="Cytochrome P450"/>
    <property type="match status" value="1"/>
</dbReference>
<dbReference type="GO" id="GO:0020037">
    <property type="term" value="F:heme binding"/>
    <property type="evidence" value="ECO:0007669"/>
    <property type="project" value="InterPro"/>
</dbReference>
<dbReference type="InterPro" id="IPR036396">
    <property type="entry name" value="Cyt_P450_sf"/>
</dbReference>
<dbReference type="Proteomes" id="UP000277671">
    <property type="component" value="Unassembled WGS sequence"/>
</dbReference>
<dbReference type="GO" id="GO:0004497">
    <property type="term" value="F:monooxygenase activity"/>
    <property type="evidence" value="ECO:0007669"/>
    <property type="project" value="UniProtKB-KW"/>
</dbReference>
<evidence type="ECO:0000256" key="7">
    <source>
        <dbReference type="ARBA" id="ARBA00023033"/>
    </source>
</evidence>
<proteinExistence type="inferred from homology"/>
<keyword evidence="5 10" id="KW-0560">Oxidoreductase</keyword>
<evidence type="ECO:0000256" key="10">
    <source>
        <dbReference type="RuleBase" id="RU000461"/>
    </source>
</evidence>
<reference evidence="12 13" key="1">
    <citation type="submission" date="2018-10" db="EMBL/GenBank/DDBJ databases">
        <title>Sequencing the genomes of 1000 actinobacteria strains.</title>
        <authorList>
            <person name="Klenk H.-P."/>
        </authorList>
    </citation>
    <scope>NUCLEOTIDE SEQUENCE [LARGE SCALE GENOMIC DNA]</scope>
    <source>
        <strain evidence="12 13">DSM 45175</strain>
    </source>
</reference>
<sequence>MTEIQEVSSARAYPFHPPERLDLDPHYAELREQEPLTRIRMPYGEDAWLVTRYADVRVVLGDPRFSRAVAAEHDEPRSTPQRLPTGILSMDPPEHSRLRTLVAKAFTARRVERLRPRTQQIADELIDAMVAAGPPADLVAHFATPLPIRVICELLGVPVADEHNFHRWSEAIVSTTSLPPETIQQYLDSLHGYMAGLIEQRHHAPTDDLLGAMVRARDEDQDRLTETEMVQLAAGLLAAGHETTVTQIPNFVYTLLRNPDELARLRADPTLLPGAIEELLRHVPLGAASGFARYALEDVELSGGLVRAGEAVIVELGSANRDAAVFADPDRLDLTRAPNPHMGFGHGVHHCLGAQLARMELQVAIGTLLARLPELRLAVPAEDLPWKSGMLVRGLKQMPVAW</sequence>
<keyword evidence="2 10" id="KW-0349">Heme</keyword>
<comment type="caution">
    <text evidence="12">The sequence shown here is derived from an EMBL/GenBank/DDBJ whole genome shotgun (WGS) entry which is preliminary data.</text>
</comment>
<dbReference type="GO" id="GO:0017000">
    <property type="term" value="P:antibiotic biosynthetic process"/>
    <property type="evidence" value="ECO:0007669"/>
    <property type="project" value="UniProtKB-KW"/>
</dbReference>
<keyword evidence="4" id="KW-0521">NADP</keyword>
<evidence type="ECO:0000256" key="1">
    <source>
        <dbReference type="ARBA" id="ARBA00010617"/>
    </source>
</evidence>
<organism evidence="12 13">
    <name type="scientific">Micromonospora pisi</name>
    <dbReference type="NCBI Taxonomy" id="589240"/>
    <lineage>
        <taxon>Bacteria</taxon>
        <taxon>Bacillati</taxon>
        <taxon>Actinomycetota</taxon>
        <taxon>Actinomycetes</taxon>
        <taxon>Micromonosporales</taxon>
        <taxon>Micromonosporaceae</taxon>
        <taxon>Micromonospora</taxon>
    </lineage>
</organism>
<dbReference type="EMBL" id="RBKT01000001">
    <property type="protein sequence ID" value="RKR92467.1"/>
    <property type="molecule type" value="Genomic_DNA"/>
</dbReference>
<dbReference type="RefSeq" id="WP_211349476.1">
    <property type="nucleotide sequence ID" value="NZ_RBKT01000001.1"/>
</dbReference>
<dbReference type="InterPro" id="IPR017972">
    <property type="entry name" value="Cyt_P450_CS"/>
</dbReference>
<dbReference type="FunFam" id="1.10.630.10:FF:000018">
    <property type="entry name" value="Cytochrome P450 monooxygenase"/>
    <property type="match status" value="1"/>
</dbReference>
<dbReference type="AlphaFoldDB" id="A0A495JTY5"/>
<dbReference type="GO" id="GO:0005506">
    <property type="term" value="F:iron ion binding"/>
    <property type="evidence" value="ECO:0007669"/>
    <property type="project" value="InterPro"/>
</dbReference>
<dbReference type="GO" id="GO:0016705">
    <property type="term" value="F:oxidoreductase activity, acting on paired donors, with incorporation or reduction of molecular oxygen"/>
    <property type="evidence" value="ECO:0007669"/>
    <property type="project" value="InterPro"/>
</dbReference>
<dbReference type="CDD" id="cd11031">
    <property type="entry name" value="Cyp158A-like"/>
    <property type="match status" value="1"/>
</dbReference>
<comment type="similarity">
    <text evidence="1 10">Belongs to the cytochrome P450 family.</text>
</comment>
<dbReference type="PRINTS" id="PR00385">
    <property type="entry name" value="P450"/>
</dbReference>
<dbReference type="PROSITE" id="PS00086">
    <property type="entry name" value="CYTOCHROME_P450"/>
    <property type="match status" value="1"/>
</dbReference>
<dbReference type="InterPro" id="IPR001128">
    <property type="entry name" value="Cyt_P450"/>
</dbReference>
<keyword evidence="13" id="KW-1185">Reference proteome</keyword>
<protein>
    <submittedName>
        <fullName evidence="12">Cytochrome P450</fullName>
    </submittedName>
</protein>
<evidence type="ECO:0000256" key="2">
    <source>
        <dbReference type="ARBA" id="ARBA00022617"/>
    </source>
</evidence>
<evidence type="ECO:0000256" key="9">
    <source>
        <dbReference type="ARBA" id="ARBA00060683"/>
    </source>
</evidence>
<gene>
    <name evidence="12" type="ORF">BDK92_6908</name>
</gene>
<dbReference type="InterPro" id="IPR002397">
    <property type="entry name" value="Cyt_P450_B"/>
</dbReference>
<keyword evidence="3 10" id="KW-0479">Metal-binding</keyword>
<keyword evidence="8" id="KW-0045">Antibiotic biosynthesis</keyword>
<accession>A0A495JTY5</accession>
<feature type="region of interest" description="Disordered" evidence="11">
    <location>
        <begin position="70"/>
        <end position="90"/>
    </location>
</feature>
<evidence type="ECO:0000256" key="11">
    <source>
        <dbReference type="SAM" id="MobiDB-lite"/>
    </source>
</evidence>
<dbReference type="Gene3D" id="1.10.630.10">
    <property type="entry name" value="Cytochrome P450"/>
    <property type="match status" value="1"/>
</dbReference>
<evidence type="ECO:0000256" key="4">
    <source>
        <dbReference type="ARBA" id="ARBA00022857"/>
    </source>
</evidence>
<evidence type="ECO:0000256" key="6">
    <source>
        <dbReference type="ARBA" id="ARBA00023004"/>
    </source>
</evidence>
<evidence type="ECO:0000256" key="3">
    <source>
        <dbReference type="ARBA" id="ARBA00022723"/>
    </source>
</evidence>
<evidence type="ECO:0000256" key="8">
    <source>
        <dbReference type="ARBA" id="ARBA00023194"/>
    </source>
</evidence>
<evidence type="ECO:0000256" key="5">
    <source>
        <dbReference type="ARBA" id="ARBA00023002"/>
    </source>
</evidence>
<dbReference type="Pfam" id="PF00067">
    <property type="entry name" value="p450"/>
    <property type="match status" value="1"/>
</dbReference>